<sequence>MSSSYRASARSSHGALPSPGLPCQVPSGAISESILTPAKYHGMAPTIACSVTVWQIDCLLSFEGQAVLRIAMFNKLPSNHYVGVAVPEASSLIHFTIARQLGLSEISWLGTLYAASTHFSAFYIFLCTWKSVFGIHTISAITALSYGNESRCVAGGDSRRLSTMRVSWCELHANSGRLYLNRDILCWLRASISVSSSYKGTDSIKCRCSKPYPTNDSWLTVKVGGVRQLHLIQWMPLRTRSSKHCYVGRRRLQISRFMLYMDQGPPSQELGPATSPTVRLMMSFLLFKYFHVSIPTRLKPFGELQYPSESGNNLWSMLMAEIAQATSKEEPRISQAWGH</sequence>
<reference evidence="3" key="1">
    <citation type="submission" date="2014-10" db="EMBL/GenBank/DDBJ databases">
        <authorList>
            <person name="King R."/>
        </authorList>
    </citation>
    <scope>NUCLEOTIDE SEQUENCE [LARGE SCALE GENOMIC DNA]</scope>
    <source>
        <strain evidence="3">A3/5</strain>
    </source>
</reference>
<dbReference type="EMBL" id="LN649231">
    <property type="protein sequence ID" value="CEI69913.1"/>
    <property type="molecule type" value="Genomic_DNA"/>
</dbReference>
<organism evidence="2 3">
    <name type="scientific">Fusarium venenatum</name>
    <dbReference type="NCBI Taxonomy" id="56646"/>
    <lineage>
        <taxon>Eukaryota</taxon>
        <taxon>Fungi</taxon>
        <taxon>Dikarya</taxon>
        <taxon>Ascomycota</taxon>
        <taxon>Pezizomycotina</taxon>
        <taxon>Sordariomycetes</taxon>
        <taxon>Hypocreomycetidae</taxon>
        <taxon>Hypocreales</taxon>
        <taxon>Nectriaceae</taxon>
        <taxon>Fusarium</taxon>
    </lineage>
</organism>
<dbReference type="AlphaFoldDB" id="A0A2L2TNG8"/>
<protein>
    <submittedName>
        <fullName evidence="2">Uncharacterized protein</fullName>
    </submittedName>
</protein>
<feature type="region of interest" description="Disordered" evidence="1">
    <location>
        <begin position="1"/>
        <end position="20"/>
    </location>
</feature>
<feature type="compositionally biased region" description="Low complexity" evidence="1">
    <location>
        <begin position="1"/>
        <end position="12"/>
    </location>
</feature>
<name>A0A2L2TNG8_9HYPO</name>
<evidence type="ECO:0000256" key="1">
    <source>
        <dbReference type="SAM" id="MobiDB-lite"/>
    </source>
</evidence>
<keyword evidence="3" id="KW-1185">Reference proteome</keyword>
<dbReference type="Proteomes" id="UP000245910">
    <property type="component" value="Chromosome III"/>
</dbReference>
<accession>A0A2L2TNG8</accession>
<proteinExistence type="predicted"/>
<evidence type="ECO:0000313" key="3">
    <source>
        <dbReference type="Proteomes" id="UP000245910"/>
    </source>
</evidence>
<evidence type="ECO:0000313" key="2">
    <source>
        <dbReference type="EMBL" id="CEI69913.1"/>
    </source>
</evidence>